<protein>
    <recommendedName>
        <fullName evidence="3">Dynein heavy chain linker domain-containing protein</fullName>
    </recommendedName>
</protein>
<evidence type="ECO:0008006" key="3">
    <source>
        <dbReference type="Google" id="ProtNLM"/>
    </source>
</evidence>
<dbReference type="EMBL" id="CP110425">
    <property type="protein sequence ID" value="WAQ85267.1"/>
    <property type="molecule type" value="Genomic_DNA"/>
</dbReference>
<accession>A0ABY7CLB5</accession>
<evidence type="ECO:0000313" key="2">
    <source>
        <dbReference type="Proteomes" id="UP001164743"/>
    </source>
</evidence>
<proteinExistence type="predicted"/>
<dbReference type="PANTHER" id="PTHR33096">
    <property type="entry name" value="CXC2 DOMAIN-CONTAINING PROTEIN"/>
    <property type="match status" value="1"/>
</dbReference>
<dbReference type="PANTHER" id="PTHR33096:SF1">
    <property type="entry name" value="CXC1-LIKE CYSTEINE CLUSTER ASSOCIATED WITH KDZ TRANSPOSASES DOMAIN-CONTAINING PROTEIN"/>
    <property type="match status" value="1"/>
</dbReference>
<dbReference type="GeneID" id="77810541"/>
<organism evidence="1 2">
    <name type="scientific">Puccinia triticina</name>
    <dbReference type="NCBI Taxonomy" id="208348"/>
    <lineage>
        <taxon>Eukaryota</taxon>
        <taxon>Fungi</taxon>
        <taxon>Dikarya</taxon>
        <taxon>Basidiomycota</taxon>
        <taxon>Pucciniomycotina</taxon>
        <taxon>Pucciniomycetes</taxon>
        <taxon>Pucciniales</taxon>
        <taxon>Pucciniaceae</taxon>
        <taxon>Puccinia</taxon>
    </lineage>
</organism>
<reference evidence="1" key="1">
    <citation type="submission" date="2022-10" db="EMBL/GenBank/DDBJ databases">
        <title>Puccinia triticina Genome sequencing and assembly.</title>
        <authorList>
            <person name="Li C."/>
        </authorList>
    </citation>
    <scope>NUCLEOTIDE SEQUENCE</scope>
    <source>
        <strain evidence="1">Pt15</strain>
    </source>
</reference>
<dbReference type="Proteomes" id="UP001164743">
    <property type="component" value="Chromosome 5A"/>
</dbReference>
<name>A0ABY7CLB5_9BASI</name>
<evidence type="ECO:0000313" key="1">
    <source>
        <dbReference type="EMBL" id="WAQ85267.1"/>
    </source>
</evidence>
<gene>
    <name evidence="1" type="ORF">PtA15_5A842</name>
</gene>
<dbReference type="RefSeq" id="XP_053020822.1">
    <property type="nucleotide sequence ID" value="XM_053169646.1"/>
</dbReference>
<keyword evidence="2" id="KW-1185">Reference proteome</keyword>
<sequence length="492" mass="56516">MELLAMDSIESCYIKLQKIYQRFNHYCNENYTPQFLEAQWIAERNYYSNRDHAKEEQKLELGKLLVLEQDLIETWEEIQTPEEALVRLRFLQEIESKIDRQRERVGGEEFLTGVTAETESQFLKVWWAKTKLRQKFLALVEEKRPLDAVRKGLASKLGTDGKEKLVIAIRKQTAALQTVLNTYNRHVDAFHLALPPIPTLPRIKYDELMRLEADSPFWNDGVFTNHDEPWAVDANTQDGMRLLARLTRGQEEVRRIGQEIWRATRWAVTEHKRIIPLMFGLSSEMDWVYSRLQPVTDHPILQLLSSEDQIDPIKAILHNYFVKISSLQLHWNSKVVSLISNSGPYENDNELVNDWNDQLMRLHFLKASGHLSMVGGDFDNAIGNTLENVNESVLCEFLAQDDTSAAPTNTQDGRTHGDNDDLLAPIADQVELALEQEALNNALADGKKFQCSIFNQQWTHQADDMLPQCIHQLCCKDVADGSWTGQFPGPTA</sequence>